<evidence type="ECO:0000256" key="1">
    <source>
        <dbReference type="SAM" id="Phobius"/>
    </source>
</evidence>
<organism evidence="2 3">
    <name type="scientific">Litorimonas taeanensis</name>
    <dbReference type="NCBI Taxonomy" id="568099"/>
    <lineage>
        <taxon>Bacteria</taxon>
        <taxon>Pseudomonadati</taxon>
        <taxon>Pseudomonadota</taxon>
        <taxon>Alphaproteobacteria</taxon>
        <taxon>Maricaulales</taxon>
        <taxon>Robiginitomaculaceae</taxon>
    </lineage>
</organism>
<dbReference type="PIRSF" id="PIRSF004548">
    <property type="entry name" value="CreD"/>
    <property type="match status" value="1"/>
</dbReference>
<feature type="transmembrane region" description="Helical" evidence="1">
    <location>
        <begin position="382"/>
        <end position="403"/>
    </location>
</feature>
<evidence type="ECO:0000313" key="3">
    <source>
        <dbReference type="Proteomes" id="UP000282211"/>
    </source>
</evidence>
<feature type="transmembrane region" description="Helical" evidence="1">
    <location>
        <begin position="410"/>
        <end position="428"/>
    </location>
</feature>
<dbReference type="Pfam" id="PF06123">
    <property type="entry name" value="CreD"/>
    <property type="match status" value="1"/>
</dbReference>
<keyword evidence="1" id="KW-1133">Transmembrane helix</keyword>
<keyword evidence="1" id="KW-0472">Membrane</keyword>
<reference evidence="2 3" key="1">
    <citation type="submission" date="2018-10" db="EMBL/GenBank/DDBJ databases">
        <title>Genomic Encyclopedia of Type Strains, Phase IV (KMG-IV): sequencing the most valuable type-strain genomes for metagenomic binning, comparative biology and taxonomic classification.</title>
        <authorList>
            <person name="Goeker M."/>
        </authorList>
    </citation>
    <scope>NUCLEOTIDE SEQUENCE [LARGE SCALE GENOMIC DNA]</scope>
    <source>
        <strain evidence="2 3">DSM 22008</strain>
    </source>
</reference>
<dbReference type="RefSeq" id="WP_121100708.1">
    <property type="nucleotide sequence ID" value="NZ_RBII01000002.1"/>
</dbReference>
<dbReference type="Proteomes" id="UP000282211">
    <property type="component" value="Unassembled WGS sequence"/>
</dbReference>
<feature type="transmembrane region" description="Helical" evidence="1">
    <location>
        <begin position="434"/>
        <end position="454"/>
    </location>
</feature>
<dbReference type="OrthoDB" id="9791851at2"/>
<keyword evidence="3" id="KW-1185">Reference proteome</keyword>
<dbReference type="AlphaFoldDB" id="A0A420WDA7"/>
<feature type="transmembrane region" description="Helical" evidence="1">
    <location>
        <begin position="358"/>
        <end position="376"/>
    </location>
</feature>
<accession>A0A420WDA7</accession>
<name>A0A420WDA7_9PROT</name>
<sequence>MTQMTTPPPIPNGAFKRSRGLKLILICFLVLLMAIPAMFISFISYDRSHRAEEVTRTVSNRYGGPQTVTGPILAVPYVSKDSEGRISRSGEYIIFADQGLASFDNIETQTRKLSLFRVPIFTAKGVMTAHFDNPAEIEPDGNLELLWERSRLLIALSDVRGLKKDIELRVTGQAGLRRFEPADTAHLPLGDVVYAKDASLYGLNRVNGNQTFLSVPAQDLIQSGEPLSVEVSLELGGAKTFSIRPYARSTQVKLSSDWPDPGFIGDLPPDNREISDTGFQAEWNIPYLRRGIRGQGDTDVLSSLMKANGLMGVNFVATSNPYQTVNRALKYSVLFIGLVFLAYFLLEVIIGAPVHPAQYLLIGLAQAIFYLLLLAFSEHIGFTAAFMLSSAATVMATAGYAGAVFGSRKYILRTAIVFALVYGLLFVLMRMQDFALMIGALTSFVAIAGTMYLTRNLNWYGDKSELR</sequence>
<dbReference type="InterPro" id="IPR010364">
    <property type="entry name" value="Uncharacterised_IM_CreD"/>
</dbReference>
<keyword evidence="1" id="KW-0812">Transmembrane</keyword>
<dbReference type="PANTHER" id="PTHR30092">
    <property type="entry name" value="INNER MEMBRANE PROTEIN CRED"/>
    <property type="match status" value="1"/>
</dbReference>
<dbReference type="EMBL" id="RBII01000002">
    <property type="protein sequence ID" value="RKQ68910.1"/>
    <property type="molecule type" value="Genomic_DNA"/>
</dbReference>
<comment type="caution">
    <text evidence="2">The sequence shown here is derived from an EMBL/GenBank/DDBJ whole genome shotgun (WGS) entry which is preliminary data.</text>
</comment>
<dbReference type="FunCoup" id="A0A420WDA7">
    <property type="interactions" value="20"/>
</dbReference>
<dbReference type="GO" id="GO:0005886">
    <property type="term" value="C:plasma membrane"/>
    <property type="evidence" value="ECO:0007669"/>
    <property type="project" value="TreeGrafter"/>
</dbReference>
<dbReference type="InParanoid" id="A0A420WDA7"/>
<feature type="transmembrane region" description="Helical" evidence="1">
    <location>
        <begin position="21"/>
        <end position="45"/>
    </location>
</feature>
<dbReference type="PANTHER" id="PTHR30092:SF0">
    <property type="entry name" value="INNER MEMBRANE PROTEIN CRED"/>
    <property type="match status" value="1"/>
</dbReference>
<protein>
    <submittedName>
        <fullName evidence="2">Inner membrane protein</fullName>
    </submittedName>
</protein>
<dbReference type="NCBIfam" id="NF008712">
    <property type="entry name" value="PRK11715.1-1"/>
    <property type="match status" value="1"/>
</dbReference>
<feature type="transmembrane region" description="Helical" evidence="1">
    <location>
        <begin position="328"/>
        <end position="346"/>
    </location>
</feature>
<proteinExistence type="predicted"/>
<evidence type="ECO:0000313" key="2">
    <source>
        <dbReference type="EMBL" id="RKQ68910.1"/>
    </source>
</evidence>
<gene>
    <name evidence="2" type="ORF">DES40_1685</name>
</gene>